<evidence type="ECO:0000313" key="4">
    <source>
        <dbReference type="Proteomes" id="UP000585272"/>
    </source>
</evidence>
<dbReference type="GO" id="GO:0016491">
    <property type="term" value="F:oxidoreductase activity"/>
    <property type="evidence" value="ECO:0007669"/>
    <property type="project" value="InterPro"/>
</dbReference>
<dbReference type="PANTHER" id="PTHR36151:SF3">
    <property type="entry name" value="ER-BOUND OXYGENASE MPAB_MPAB'_RUBBER OXYGENASE CATALYTIC DOMAIN-CONTAINING PROTEIN"/>
    <property type="match status" value="1"/>
</dbReference>
<accession>A0A840II18</accession>
<dbReference type="Pfam" id="PF09995">
    <property type="entry name" value="MPAB_Lcp_cat"/>
    <property type="match status" value="1"/>
</dbReference>
<organism evidence="3 4">
    <name type="scientific">Conexibacter arvalis</name>
    <dbReference type="NCBI Taxonomy" id="912552"/>
    <lineage>
        <taxon>Bacteria</taxon>
        <taxon>Bacillati</taxon>
        <taxon>Actinomycetota</taxon>
        <taxon>Thermoleophilia</taxon>
        <taxon>Solirubrobacterales</taxon>
        <taxon>Conexibacteraceae</taxon>
        <taxon>Conexibacter</taxon>
    </lineage>
</organism>
<evidence type="ECO:0000313" key="3">
    <source>
        <dbReference type="EMBL" id="MBB4663694.1"/>
    </source>
</evidence>
<keyword evidence="4" id="KW-1185">Reference proteome</keyword>
<dbReference type="PANTHER" id="PTHR36151">
    <property type="entry name" value="BLR2777 PROTEIN"/>
    <property type="match status" value="1"/>
</dbReference>
<proteinExistence type="predicted"/>
<protein>
    <submittedName>
        <fullName evidence="3">Uncharacterized protein (DUF2236 family)</fullName>
    </submittedName>
</protein>
<dbReference type="RefSeq" id="WP_183343406.1">
    <property type="nucleotide sequence ID" value="NZ_JACHNU010000004.1"/>
</dbReference>
<feature type="domain" description="ER-bound oxygenase mpaB/mpaB'/Rubber oxygenase catalytic" evidence="2">
    <location>
        <begin position="16"/>
        <end position="251"/>
    </location>
</feature>
<dbReference type="AlphaFoldDB" id="A0A840II18"/>
<gene>
    <name evidence="3" type="ORF">BDZ31_003289</name>
</gene>
<dbReference type="InterPro" id="IPR018713">
    <property type="entry name" value="MPAB/Lcp_cat_dom"/>
</dbReference>
<dbReference type="Proteomes" id="UP000585272">
    <property type="component" value="Unassembled WGS sequence"/>
</dbReference>
<reference evidence="3 4" key="1">
    <citation type="submission" date="2020-08" db="EMBL/GenBank/DDBJ databases">
        <title>Genomic Encyclopedia of Archaeal and Bacterial Type Strains, Phase II (KMG-II): from individual species to whole genera.</title>
        <authorList>
            <person name="Goeker M."/>
        </authorList>
    </citation>
    <scope>NUCLEOTIDE SEQUENCE [LARGE SCALE GENOMIC DNA]</scope>
    <source>
        <strain evidence="3 4">DSM 23288</strain>
    </source>
</reference>
<sequence length="302" mass="34017">MTDDGYFPRGRSLLRAVHEERLVGLHYGQRALAIGALDPRNFVGTIQSSSGRLAPFRRLSRTAAAFETVFFGTRAEADRLLERVDRMHQRVDGELPVDSGPFPAGTHYSAFDPELMLWTVAVIADSGQRFYELFVRELTDDEREALWQDYRRFGALFGMPLGSAPATYGDFRAWWERRLASDRMHLTPEARYTGRAIAFEIPMPNMHGAAKRLHDLVMLGSLPPRVRELYGLPWAPSQARRWRAVVAAMRAGRRLAPTRVARGSCRRNYELVAAIERKRLRNGRPTPQVPAAGELSAGVAAE</sequence>
<feature type="region of interest" description="Disordered" evidence="1">
    <location>
        <begin position="282"/>
        <end position="302"/>
    </location>
</feature>
<name>A0A840II18_9ACTN</name>
<evidence type="ECO:0000256" key="1">
    <source>
        <dbReference type="SAM" id="MobiDB-lite"/>
    </source>
</evidence>
<comment type="caution">
    <text evidence="3">The sequence shown here is derived from an EMBL/GenBank/DDBJ whole genome shotgun (WGS) entry which is preliminary data.</text>
</comment>
<dbReference type="EMBL" id="JACHNU010000004">
    <property type="protein sequence ID" value="MBB4663694.1"/>
    <property type="molecule type" value="Genomic_DNA"/>
</dbReference>
<evidence type="ECO:0000259" key="2">
    <source>
        <dbReference type="Pfam" id="PF09995"/>
    </source>
</evidence>